<evidence type="ECO:0000256" key="9">
    <source>
        <dbReference type="SAM" id="MobiDB-lite"/>
    </source>
</evidence>
<dbReference type="PANTHER" id="PTHR14189">
    <property type="entry name" value="PROTEIN PHOSPHATASE METHYLESTERASE-1 RELATED"/>
    <property type="match status" value="1"/>
</dbReference>
<dbReference type="PANTHER" id="PTHR14189:SF0">
    <property type="entry name" value="PROTEIN PHOSPHATASE METHYLESTERASE 1"/>
    <property type="match status" value="1"/>
</dbReference>
<evidence type="ECO:0000256" key="4">
    <source>
        <dbReference type="ARBA" id="ARBA00022487"/>
    </source>
</evidence>
<feature type="active site" evidence="8">
    <location>
        <position position="294"/>
    </location>
</feature>
<feature type="region of interest" description="Disordered" evidence="9">
    <location>
        <begin position="349"/>
        <end position="391"/>
    </location>
</feature>
<feature type="region of interest" description="Disordered" evidence="9">
    <location>
        <begin position="256"/>
        <end position="283"/>
    </location>
</feature>
<dbReference type="InterPro" id="IPR000073">
    <property type="entry name" value="AB_hydrolase_1"/>
</dbReference>
<comment type="catalytic activity">
    <reaction evidence="7">
        <text>[phosphatase 2A protein]-C-terminal L-leucine methyl ester + H2O = [phosphatase 2A protein]-C-terminal L-leucine + methanol + H(+)</text>
        <dbReference type="Rhea" id="RHEA:48548"/>
        <dbReference type="Rhea" id="RHEA-COMP:12134"/>
        <dbReference type="Rhea" id="RHEA-COMP:12135"/>
        <dbReference type="ChEBI" id="CHEBI:15377"/>
        <dbReference type="ChEBI" id="CHEBI:15378"/>
        <dbReference type="ChEBI" id="CHEBI:17790"/>
        <dbReference type="ChEBI" id="CHEBI:90516"/>
        <dbReference type="ChEBI" id="CHEBI:90517"/>
        <dbReference type="EC" id="3.1.1.89"/>
    </reaction>
</comment>
<reference evidence="11" key="1">
    <citation type="journal article" date="2023" name="Mol. Phylogenet. Evol.">
        <title>Genome-scale phylogeny and comparative genomics of the fungal order Sordariales.</title>
        <authorList>
            <person name="Hensen N."/>
            <person name="Bonometti L."/>
            <person name="Westerberg I."/>
            <person name="Brannstrom I.O."/>
            <person name="Guillou S."/>
            <person name="Cros-Aarteil S."/>
            <person name="Calhoun S."/>
            <person name="Haridas S."/>
            <person name="Kuo A."/>
            <person name="Mondo S."/>
            <person name="Pangilinan J."/>
            <person name="Riley R."/>
            <person name="LaButti K."/>
            <person name="Andreopoulos B."/>
            <person name="Lipzen A."/>
            <person name="Chen C."/>
            <person name="Yan M."/>
            <person name="Daum C."/>
            <person name="Ng V."/>
            <person name="Clum A."/>
            <person name="Steindorff A."/>
            <person name="Ohm R.A."/>
            <person name="Martin F."/>
            <person name="Silar P."/>
            <person name="Natvig D.O."/>
            <person name="Lalanne C."/>
            <person name="Gautier V."/>
            <person name="Ament-Velasquez S.L."/>
            <person name="Kruys A."/>
            <person name="Hutchinson M.I."/>
            <person name="Powell A.J."/>
            <person name="Barry K."/>
            <person name="Miller A.N."/>
            <person name="Grigoriev I.V."/>
            <person name="Debuchy R."/>
            <person name="Gladieux P."/>
            <person name="Hiltunen Thoren M."/>
            <person name="Johannesson H."/>
        </authorList>
    </citation>
    <scope>NUCLEOTIDE SEQUENCE</scope>
    <source>
        <strain evidence="11">CBS 508.74</strain>
    </source>
</reference>
<dbReference type="PIRSF" id="PIRSF022950">
    <property type="entry name" value="PPase_methylesterase_euk"/>
    <property type="match status" value="1"/>
</dbReference>
<evidence type="ECO:0000256" key="3">
    <source>
        <dbReference type="ARBA" id="ARBA00020672"/>
    </source>
</evidence>
<feature type="domain" description="AB hydrolase-1" evidence="10">
    <location>
        <begin position="143"/>
        <end position="474"/>
    </location>
</feature>
<dbReference type="SUPFAM" id="SSF53474">
    <property type="entry name" value="alpha/beta-Hydrolases"/>
    <property type="match status" value="1"/>
</dbReference>
<keyword evidence="4" id="KW-0719">Serine esterase</keyword>
<feature type="region of interest" description="Disordered" evidence="9">
    <location>
        <begin position="182"/>
        <end position="206"/>
    </location>
</feature>
<feature type="compositionally biased region" description="Polar residues" evidence="9">
    <location>
        <begin position="182"/>
        <end position="202"/>
    </location>
</feature>
<keyword evidence="5" id="KW-0378">Hydrolase</keyword>
<dbReference type="Proteomes" id="UP001302812">
    <property type="component" value="Unassembled WGS sequence"/>
</dbReference>
<dbReference type="RefSeq" id="XP_064673979.1">
    <property type="nucleotide sequence ID" value="XM_064814315.1"/>
</dbReference>
<feature type="compositionally biased region" description="Gly residues" evidence="9">
    <location>
        <begin position="381"/>
        <end position="391"/>
    </location>
</feature>
<evidence type="ECO:0000256" key="5">
    <source>
        <dbReference type="ARBA" id="ARBA00022801"/>
    </source>
</evidence>
<comment type="function">
    <text evidence="6">Demethylates proteins that have been reversibly carboxymethylated. Demethylates the phosphatase PP2A catalytic subunit.</text>
</comment>
<evidence type="ECO:0000256" key="2">
    <source>
        <dbReference type="ARBA" id="ARBA00013111"/>
    </source>
</evidence>
<sequence length="505" mass="53251">MLDISPAPSSQTMSELQRKWAKARLNSSAAHAMAPPPVLPGFDELEEDGFSSASVPNTPQDDDSSSASSLSSTGTVIPSPGRALFARPQGFPGGRSLDPIPWTTYFERELFLPSDDGTVTYHAYLTSPAPPAGPGKTGGPLFVTHHGAGSSGLSFAVLSSEIRKRLPTAGILSLDARGHGLTVTSSSSNSEGNAHTRQTSQGETEDLTLSRLSADLLAVMNLTKRAMHWPALPPIILVGHSLGGAVVTELAASLPLPSTASSSSSTPLNNNNNNPPPTDSSSSDIDLLGYAVLDVVEGSAMDALQSMQAYLATRPSGFDSLRDAVEWHVRSRTVRNAVSARASVPGLLVKHGVGGSNNTDTDPANSSNNNDTSKEEVVSGSGRGGRAGGSGRRAAARAWRWRTDLAATQPFWEGWFVGLSKKFLSGRGGKLLLLAGTDRLDTELTIGQMQGKYALQVFPEAGHFIHEDLPEKTAVALVDFYRRNDRSALVLPPKVSDLLAQGKKV</sequence>
<gene>
    <name evidence="11" type="ORF">N656DRAFT_774667</name>
</gene>
<organism evidence="11 12">
    <name type="scientific">Canariomyces notabilis</name>
    <dbReference type="NCBI Taxonomy" id="2074819"/>
    <lineage>
        <taxon>Eukaryota</taxon>
        <taxon>Fungi</taxon>
        <taxon>Dikarya</taxon>
        <taxon>Ascomycota</taxon>
        <taxon>Pezizomycotina</taxon>
        <taxon>Sordariomycetes</taxon>
        <taxon>Sordariomycetidae</taxon>
        <taxon>Sordariales</taxon>
        <taxon>Chaetomiaceae</taxon>
        <taxon>Canariomyces</taxon>
    </lineage>
</organism>
<keyword evidence="12" id="KW-1185">Reference proteome</keyword>
<feature type="compositionally biased region" description="Polar residues" evidence="9">
    <location>
        <begin position="356"/>
        <end position="371"/>
    </location>
</feature>
<evidence type="ECO:0000256" key="8">
    <source>
        <dbReference type="PIRSR" id="PIRSR022950-1"/>
    </source>
</evidence>
<reference evidence="11" key="2">
    <citation type="submission" date="2023-05" db="EMBL/GenBank/DDBJ databases">
        <authorList>
            <consortium name="Lawrence Berkeley National Laboratory"/>
            <person name="Steindorff A."/>
            <person name="Hensen N."/>
            <person name="Bonometti L."/>
            <person name="Westerberg I."/>
            <person name="Brannstrom I.O."/>
            <person name="Guillou S."/>
            <person name="Cros-Aarteil S."/>
            <person name="Calhoun S."/>
            <person name="Haridas S."/>
            <person name="Kuo A."/>
            <person name="Mondo S."/>
            <person name="Pangilinan J."/>
            <person name="Riley R."/>
            <person name="Labutti K."/>
            <person name="Andreopoulos B."/>
            <person name="Lipzen A."/>
            <person name="Chen C."/>
            <person name="Yanf M."/>
            <person name="Daum C."/>
            <person name="Ng V."/>
            <person name="Clum A."/>
            <person name="Ohm R."/>
            <person name="Martin F."/>
            <person name="Silar P."/>
            <person name="Natvig D."/>
            <person name="Lalanne C."/>
            <person name="Gautier V."/>
            <person name="Ament-Velasquez S.L."/>
            <person name="Kruys A."/>
            <person name="Hutchinson M.I."/>
            <person name="Powell A.J."/>
            <person name="Barry K."/>
            <person name="Miller A.N."/>
            <person name="Grigoriev I.V."/>
            <person name="Debuchy R."/>
            <person name="Gladieux P."/>
            <person name="Thoren M.H."/>
            <person name="Johannesson H."/>
        </authorList>
    </citation>
    <scope>NUCLEOTIDE SEQUENCE</scope>
    <source>
        <strain evidence="11">CBS 508.74</strain>
    </source>
</reference>
<comment type="caution">
    <text evidence="11">The sequence shown here is derived from an EMBL/GenBank/DDBJ whole genome shotgun (WGS) entry which is preliminary data.</text>
</comment>
<feature type="region of interest" description="Disordered" evidence="9">
    <location>
        <begin position="1"/>
        <end position="90"/>
    </location>
</feature>
<protein>
    <recommendedName>
        <fullName evidence="3">Protein phosphatase methylesterase 1</fullName>
        <ecNumber evidence="2">3.1.1.89</ecNumber>
    </recommendedName>
</protein>
<dbReference type="GeneID" id="89938440"/>
<dbReference type="AlphaFoldDB" id="A0AAN6YXD8"/>
<evidence type="ECO:0000313" key="12">
    <source>
        <dbReference type="Proteomes" id="UP001302812"/>
    </source>
</evidence>
<dbReference type="EMBL" id="MU853333">
    <property type="protein sequence ID" value="KAK4116409.1"/>
    <property type="molecule type" value="Genomic_DNA"/>
</dbReference>
<evidence type="ECO:0000256" key="6">
    <source>
        <dbReference type="ARBA" id="ARBA00024741"/>
    </source>
</evidence>
<feature type="active site" evidence="8">
    <location>
        <position position="241"/>
    </location>
</feature>
<accession>A0AAN6YXD8</accession>
<feature type="active site" evidence="8">
    <location>
        <position position="463"/>
    </location>
</feature>
<dbReference type="Pfam" id="PF12697">
    <property type="entry name" value="Abhydrolase_6"/>
    <property type="match status" value="1"/>
</dbReference>
<evidence type="ECO:0000256" key="1">
    <source>
        <dbReference type="ARBA" id="ARBA00008645"/>
    </source>
</evidence>
<proteinExistence type="inferred from homology"/>
<evidence type="ECO:0000259" key="10">
    <source>
        <dbReference type="Pfam" id="PF12697"/>
    </source>
</evidence>
<name>A0AAN6YXD8_9PEZI</name>
<comment type="similarity">
    <text evidence="1">Belongs to the AB hydrolase superfamily.</text>
</comment>
<dbReference type="GO" id="GO:0051723">
    <property type="term" value="F:protein methylesterase activity"/>
    <property type="evidence" value="ECO:0007669"/>
    <property type="project" value="UniProtKB-EC"/>
</dbReference>
<dbReference type="InterPro" id="IPR016812">
    <property type="entry name" value="PPase_methylesterase_euk"/>
</dbReference>
<dbReference type="InterPro" id="IPR029058">
    <property type="entry name" value="AB_hydrolase_fold"/>
</dbReference>
<dbReference type="Gene3D" id="3.40.50.1820">
    <property type="entry name" value="alpha/beta hydrolase"/>
    <property type="match status" value="1"/>
</dbReference>
<dbReference type="EC" id="3.1.1.89" evidence="2"/>
<evidence type="ECO:0000313" key="11">
    <source>
        <dbReference type="EMBL" id="KAK4116409.1"/>
    </source>
</evidence>
<evidence type="ECO:0000256" key="7">
    <source>
        <dbReference type="ARBA" id="ARBA00049203"/>
    </source>
</evidence>